<accession>A0ABU0JPG1</accession>
<feature type="domain" description="PRC-barrel" evidence="1">
    <location>
        <begin position="7"/>
        <end position="80"/>
    </location>
</feature>
<dbReference type="Pfam" id="PF05239">
    <property type="entry name" value="PRC"/>
    <property type="match status" value="1"/>
</dbReference>
<proteinExistence type="predicted"/>
<dbReference type="Proteomes" id="UP001224418">
    <property type="component" value="Unassembled WGS sequence"/>
</dbReference>
<reference evidence="2 3" key="1">
    <citation type="submission" date="2023-07" db="EMBL/GenBank/DDBJ databases">
        <title>Genomic Encyclopedia of Type Strains, Phase IV (KMG-IV): sequencing the most valuable type-strain genomes for metagenomic binning, comparative biology and taxonomic classification.</title>
        <authorList>
            <person name="Goeker M."/>
        </authorList>
    </citation>
    <scope>NUCLEOTIDE SEQUENCE [LARGE SCALE GENOMIC DNA]</scope>
    <source>
        <strain evidence="2 3">DSM 1400</strain>
    </source>
</reference>
<organism evidence="2 3">
    <name type="scientific">Hathewaya limosa</name>
    <name type="common">Clostridium limosum</name>
    <dbReference type="NCBI Taxonomy" id="1536"/>
    <lineage>
        <taxon>Bacteria</taxon>
        <taxon>Bacillati</taxon>
        <taxon>Bacillota</taxon>
        <taxon>Clostridia</taxon>
        <taxon>Eubacteriales</taxon>
        <taxon>Clostridiaceae</taxon>
        <taxon>Hathewaya</taxon>
    </lineage>
</organism>
<dbReference type="SUPFAM" id="SSF50346">
    <property type="entry name" value="PRC-barrel domain"/>
    <property type="match status" value="1"/>
</dbReference>
<dbReference type="InterPro" id="IPR011033">
    <property type="entry name" value="PRC_barrel-like_sf"/>
</dbReference>
<evidence type="ECO:0000313" key="2">
    <source>
        <dbReference type="EMBL" id="MDQ0478968.1"/>
    </source>
</evidence>
<dbReference type="InterPro" id="IPR014238">
    <property type="entry name" value="Spore_YlmC/YmxH"/>
</dbReference>
<name>A0ABU0JPG1_HATLI</name>
<keyword evidence="3" id="KW-1185">Reference proteome</keyword>
<dbReference type="InterPro" id="IPR027275">
    <property type="entry name" value="PRC-brl_dom"/>
</dbReference>
<dbReference type="EMBL" id="JAUSWN010000004">
    <property type="protein sequence ID" value="MDQ0478968.1"/>
    <property type="molecule type" value="Genomic_DNA"/>
</dbReference>
<evidence type="ECO:0000313" key="3">
    <source>
        <dbReference type="Proteomes" id="UP001224418"/>
    </source>
</evidence>
<dbReference type="RefSeq" id="WP_307355121.1">
    <property type="nucleotide sequence ID" value="NZ_BAAACJ010000041.1"/>
</dbReference>
<evidence type="ECO:0000259" key="1">
    <source>
        <dbReference type="Pfam" id="PF05239"/>
    </source>
</evidence>
<sequence length="101" mass="11960">MENVIQEELFSLNNLKTMEVIDIDTGRRLGHIKDLVVDCEEYKIDYILLPQEKNSWFGKENFLQIPWNNIDKIGIDVILVHAELKFNAENFKENNTNNKFF</sequence>
<dbReference type="PANTHER" id="PTHR40061">
    <property type="entry name" value="SPORULATION PROTEIN YLMC-RELATED"/>
    <property type="match status" value="1"/>
</dbReference>
<gene>
    <name evidence="2" type="ORF">QOZ93_000696</name>
</gene>
<dbReference type="NCBIfam" id="TIGR02888">
    <property type="entry name" value="spore_YlmC_YmxH"/>
    <property type="match status" value="1"/>
</dbReference>
<dbReference type="PANTHER" id="PTHR40061:SF1">
    <property type="entry name" value="SPORULATION PROTEIN YLMC-RELATED"/>
    <property type="match status" value="1"/>
</dbReference>
<protein>
    <submittedName>
        <fullName evidence="2">YlmC/YmxH family sporulation protein</fullName>
    </submittedName>
</protein>
<dbReference type="Gene3D" id="2.30.30.240">
    <property type="entry name" value="PRC-barrel domain"/>
    <property type="match status" value="1"/>
</dbReference>
<comment type="caution">
    <text evidence="2">The sequence shown here is derived from an EMBL/GenBank/DDBJ whole genome shotgun (WGS) entry which is preliminary data.</text>
</comment>